<protein>
    <submittedName>
        <fullName evidence="1">Uncharacterized protein</fullName>
    </submittedName>
</protein>
<reference evidence="1 2" key="2">
    <citation type="journal article" date="2022" name="Mol. Ecol. Resour.">
        <title>The genomes of chicory, endive, great burdock and yacon provide insights into Asteraceae paleo-polyploidization history and plant inulin production.</title>
        <authorList>
            <person name="Fan W."/>
            <person name="Wang S."/>
            <person name="Wang H."/>
            <person name="Wang A."/>
            <person name="Jiang F."/>
            <person name="Liu H."/>
            <person name="Zhao H."/>
            <person name="Xu D."/>
            <person name="Zhang Y."/>
        </authorList>
    </citation>
    <scope>NUCLEOTIDE SEQUENCE [LARGE SCALE GENOMIC DNA]</scope>
    <source>
        <strain evidence="2">cv. Punajuju</strain>
        <tissue evidence="1">Leaves</tissue>
    </source>
</reference>
<proteinExistence type="predicted"/>
<gene>
    <name evidence="1" type="ORF">L2E82_22566</name>
</gene>
<name>A0ACB9DXL0_CICIN</name>
<organism evidence="1 2">
    <name type="scientific">Cichorium intybus</name>
    <name type="common">Chicory</name>
    <dbReference type="NCBI Taxonomy" id="13427"/>
    <lineage>
        <taxon>Eukaryota</taxon>
        <taxon>Viridiplantae</taxon>
        <taxon>Streptophyta</taxon>
        <taxon>Embryophyta</taxon>
        <taxon>Tracheophyta</taxon>
        <taxon>Spermatophyta</taxon>
        <taxon>Magnoliopsida</taxon>
        <taxon>eudicotyledons</taxon>
        <taxon>Gunneridae</taxon>
        <taxon>Pentapetalae</taxon>
        <taxon>asterids</taxon>
        <taxon>campanulids</taxon>
        <taxon>Asterales</taxon>
        <taxon>Asteraceae</taxon>
        <taxon>Cichorioideae</taxon>
        <taxon>Cichorieae</taxon>
        <taxon>Cichoriinae</taxon>
        <taxon>Cichorium</taxon>
    </lineage>
</organism>
<evidence type="ECO:0000313" key="1">
    <source>
        <dbReference type="EMBL" id="KAI3751479.1"/>
    </source>
</evidence>
<keyword evidence="2" id="KW-1185">Reference proteome</keyword>
<dbReference type="Proteomes" id="UP001055811">
    <property type="component" value="Linkage Group LG04"/>
</dbReference>
<comment type="caution">
    <text evidence="1">The sequence shown here is derived from an EMBL/GenBank/DDBJ whole genome shotgun (WGS) entry which is preliminary data.</text>
</comment>
<reference evidence="2" key="1">
    <citation type="journal article" date="2022" name="Mol. Ecol. Resour.">
        <title>The genomes of chicory, endive, great burdock and yacon provide insights into Asteraceae palaeo-polyploidization history and plant inulin production.</title>
        <authorList>
            <person name="Fan W."/>
            <person name="Wang S."/>
            <person name="Wang H."/>
            <person name="Wang A."/>
            <person name="Jiang F."/>
            <person name="Liu H."/>
            <person name="Zhao H."/>
            <person name="Xu D."/>
            <person name="Zhang Y."/>
        </authorList>
    </citation>
    <scope>NUCLEOTIDE SEQUENCE [LARGE SCALE GENOMIC DNA]</scope>
    <source>
        <strain evidence="2">cv. Punajuju</strain>
    </source>
</reference>
<accession>A0ACB9DXL0</accession>
<sequence>MWVVYMVMLTQDFTRFRGYVVGYDFLFFIFYFLMFIYYKKRCFQKLSRCFFFYDQLYNQYFSYNIIAFVYKKLVVELW</sequence>
<evidence type="ECO:0000313" key="2">
    <source>
        <dbReference type="Proteomes" id="UP001055811"/>
    </source>
</evidence>
<dbReference type="EMBL" id="CM042012">
    <property type="protein sequence ID" value="KAI3751479.1"/>
    <property type="molecule type" value="Genomic_DNA"/>
</dbReference>